<keyword evidence="6 9" id="KW-0804">Transcription</keyword>
<evidence type="ECO:0000259" key="13">
    <source>
        <dbReference type="Pfam" id="PF22536"/>
    </source>
</evidence>
<reference evidence="15" key="1">
    <citation type="journal article" date="2014" name="Proc. Natl. Acad. Sci. U.S.A.">
        <title>Extensive sampling of basidiomycete genomes demonstrates inadequacy of the white-rot/brown-rot paradigm for wood decay fungi.</title>
        <authorList>
            <person name="Riley R."/>
            <person name="Salamov A.A."/>
            <person name="Brown D.W."/>
            <person name="Nagy L.G."/>
            <person name="Floudas D."/>
            <person name="Held B.W."/>
            <person name="Levasseur A."/>
            <person name="Lombard V."/>
            <person name="Morin E."/>
            <person name="Otillar R."/>
            <person name="Lindquist E.A."/>
            <person name="Sun H."/>
            <person name="LaButti K.M."/>
            <person name="Schmutz J."/>
            <person name="Jabbour D."/>
            <person name="Luo H."/>
            <person name="Baker S.E."/>
            <person name="Pisabarro A.G."/>
            <person name="Walton J.D."/>
            <person name="Blanchette R.A."/>
            <person name="Henrissat B."/>
            <person name="Martin F."/>
            <person name="Cullen D."/>
            <person name="Hibbett D.S."/>
            <person name="Grigoriev I.V."/>
        </authorList>
    </citation>
    <scope>NUCLEOTIDE SEQUENCE [LARGE SCALE GENOMIC DNA]</scope>
    <source>
        <strain evidence="15">MUCL 33604</strain>
    </source>
</reference>
<dbReference type="InterPro" id="IPR036390">
    <property type="entry name" value="WH_DNA-bd_sf"/>
</dbReference>
<dbReference type="PANTHER" id="PTHR12949:SF0">
    <property type="entry name" value="DNA-DIRECTED RNA POLYMERASE III SUBUNIT RPC3"/>
    <property type="match status" value="1"/>
</dbReference>
<dbReference type="GO" id="GO:0005666">
    <property type="term" value="C:RNA polymerase III complex"/>
    <property type="evidence" value="ECO:0007669"/>
    <property type="project" value="UniProtKB-UniRule"/>
</dbReference>
<feature type="domain" description="DNA-directed RNA polymerase III subunit RPC3 winged-helix" evidence="13">
    <location>
        <begin position="368"/>
        <end position="444"/>
    </location>
</feature>
<dbReference type="STRING" id="933084.A0A067QAS2"/>
<evidence type="ECO:0000313" key="14">
    <source>
        <dbReference type="EMBL" id="KDQ60607.1"/>
    </source>
</evidence>
<evidence type="ECO:0000256" key="7">
    <source>
        <dbReference type="ARBA" id="ARBA00023242"/>
    </source>
</evidence>
<comment type="subcellular location">
    <subcellularLocation>
        <location evidence="1 9">Nucleus</location>
    </subcellularLocation>
</comment>
<evidence type="ECO:0000259" key="11">
    <source>
        <dbReference type="Pfam" id="PF05645"/>
    </source>
</evidence>
<dbReference type="Gene3D" id="1.10.10.10">
    <property type="entry name" value="Winged helix-like DNA-binding domain superfamily/Winged helix DNA-binding domain"/>
    <property type="match status" value="3"/>
</dbReference>
<evidence type="ECO:0000256" key="4">
    <source>
        <dbReference type="ARBA" id="ARBA00016689"/>
    </source>
</evidence>
<dbReference type="Pfam" id="PF08221">
    <property type="entry name" value="HTH_9"/>
    <property type="match status" value="1"/>
</dbReference>
<dbReference type="PANTHER" id="PTHR12949">
    <property type="entry name" value="RNA POLYMERASE III DNA DIRECTED -RELATED"/>
    <property type="match status" value="1"/>
</dbReference>
<dbReference type="GO" id="GO:0003697">
    <property type="term" value="F:single-stranded DNA binding"/>
    <property type="evidence" value="ECO:0007669"/>
    <property type="project" value="UniProtKB-UniRule"/>
</dbReference>
<dbReference type="AlphaFoldDB" id="A0A067QAS2"/>
<dbReference type="InterPro" id="IPR039748">
    <property type="entry name" value="RPC3"/>
</dbReference>
<evidence type="ECO:0000259" key="12">
    <source>
        <dbReference type="Pfam" id="PF08221"/>
    </source>
</evidence>
<gene>
    <name evidence="14" type="ORF">JAAARDRAFT_31565</name>
</gene>
<comment type="similarity">
    <text evidence="2 9">Belongs to the RNA polymerase beta chain family.</text>
</comment>
<feature type="domain" description="RNA polymerase III subunit RPC82-related helix-turn-helix" evidence="12">
    <location>
        <begin position="9"/>
        <end position="63"/>
    </location>
</feature>
<accession>A0A067QAS2</accession>
<keyword evidence="15" id="KW-1185">Reference proteome</keyword>
<dbReference type="InParanoid" id="A0A067QAS2"/>
<evidence type="ECO:0000256" key="10">
    <source>
        <dbReference type="SAM" id="MobiDB-lite"/>
    </source>
</evidence>
<dbReference type="InterPro" id="IPR036388">
    <property type="entry name" value="WH-like_DNA-bd_sf"/>
</dbReference>
<dbReference type="Pfam" id="PF05645">
    <property type="entry name" value="RNA_pol_Rpc82"/>
    <property type="match status" value="1"/>
</dbReference>
<evidence type="ECO:0000313" key="15">
    <source>
        <dbReference type="Proteomes" id="UP000027265"/>
    </source>
</evidence>
<dbReference type="InterPro" id="IPR013197">
    <property type="entry name" value="RNA_pol_III_RPC82-rel_HTH"/>
</dbReference>
<dbReference type="EMBL" id="KL197713">
    <property type="protein sequence ID" value="KDQ60607.1"/>
    <property type="molecule type" value="Genomic_DNA"/>
</dbReference>
<protein>
    <recommendedName>
        <fullName evidence="4 9">DNA-directed RNA polymerase III subunit RPC3</fullName>
        <shortName evidence="9">RNA polymerase III subunit C3</shortName>
    </recommendedName>
</protein>
<dbReference type="SUPFAM" id="SSF46785">
    <property type="entry name" value="Winged helix' DNA-binding domain"/>
    <property type="match status" value="1"/>
</dbReference>
<comment type="subunit">
    <text evidence="3 9">Component of the RNA polymerase III (Pol III) complex consisting of 17 subunits.</text>
</comment>
<evidence type="ECO:0000256" key="1">
    <source>
        <dbReference type="ARBA" id="ARBA00004123"/>
    </source>
</evidence>
<evidence type="ECO:0000256" key="6">
    <source>
        <dbReference type="ARBA" id="ARBA00023163"/>
    </source>
</evidence>
<evidence type="ECO:0000256" key="3">
    <source>
        <dbReference type="ARBA" id="ARBA00011206"/>
    </source>
</evidence>
<dbReference type="HOGENOM" id="CLU_023294_2_0_1"/>
<evidence type="ECO:0000256" key="9">
    <source>
        <dbReference type="RuleBase" id="RU367076"/>
    </source>
</evidence>
<keyword evidence="5 9" id="KW-0240">DNA-directed RNA polymerase</keyword>
<dbReference type="FunCoup" id="A0A067QAS2">
    <property type="interactions" value="712"/>
</dbReference>
<comment type="function">
    <text evidence="8 9">DNA-dependent RNA polymerase catalyzes the transcription of DNA into RNA using the four ribonucleoside triphosphates as substrates. Specific core component of RNA polymerase III which synthesizes small RNAs, such as 5S rRNA and tRNAs.</text>
</comment>
<dbReference type="InterPro" id="IPR055207">
    <property type="entry name" value="POLR3C_WHD"/>
</dbReference>
<feature type="domain" description="RNA polymerase III Rpc82 C -terminal" evidence="11">
    <location>
        <begin position="136"/>
        <end position="331"/>
    </location>
</feature>
<dbReference type="InterPro" id="IPR008806">
    <property type="entry name" value="RNA_pol_III_Rpc82_C"/>
</dbReference>
<organism evidence="14 15">
    <name type="scientific">Jaapia argillacea MUCL 33604</name>
    <dbReference type="NCBI Taxonomy" id="933084"/>
    <lineage>
        <taxon>Eukaryota</taxon>
        <taxon>Fungi</taxon>
        <taxon>Dikarya</taxon>
        <taxon>Basidiomycota</taxon>
        <taxon>Agaricomycotina</taxon>
        <taxon>Agaricomycetes</taxon>
        <taxon>Agaricomycetidae</taxon>
        <taxon>Jaapiales</taxon>
        <taxon>Jaapiaceae</taxon>
        <taxon>Jaapia</taxon>
    </lineage>
</organism>
<proteinExistence type="inferred from homology"/>
<dbReference type="Pfam" id="PF22536">
    <property type="entry name" value="WHD_POLR3C"/>
    <property type="match status" value="1"/>
</dbReference>
<evidence type="ECO:0000256" key="2">
    <source>
        <dbReference type="ARBA" id="ARBA00006835"/>
    </source>
</evidence>
<evidence type="ECO:0000256" key="5">
    <source>
        <dbReference type="ARBA" id="ARBA00022478"/>
    </source>
</evidence>
<dbReference type="GO" id="GO:0006351">
    <property type="term" value="P:DNA-templated transcription"/>
    <property type="evidence" value="ECO:0007669"/>
    <property type="project" value="InterPro"/>
</dbReference>
<sequence length="539" mass="60798">MADADTARLCVQIVHTHFGPLTAKIVSLLLTRGRLNLSQLVRFSSLKPRSVRAAIIALVQHNILWHAQTEEEGEVLEVNVDECLMRLRFGRFVWQADQLFGKAAAQIVQLILDNAPDIISHCSSYDPKAASSYSQALFKLVSSSYLKPSTILAHQSPRDKRIKYEAEERAKISGLPTAKELRQMKETAEARLKREEQEAEQVGLKRQAVQQTGHKSSTKRKAVDEDVVDGAVFFRVNYERFGIHIRNQLIVTAVRERFNDSAAAVMKAALKATESKQMNVSEPRSDPISLANISMEILDDEDLTAGLYLPSSQKKPSTMSLIKDYVGLLACADNPTPIGRATSFVSFGGSKVQVEFEIICRRLQRRVLEAVTRERHGDDGVRILRLLLDSGKIDEKQISKIAMMAAKDLRPLLSALSTDALISLQEVPRSADRNPTRTFYLWYVDLTKTYSVLLGYLYKTLFNISMRRRAEEEEPGVQAVLVKRERSDVSQDEGLLTRVEREILQEWESKREKSTVLEMRVEEAVFILRDLGVLGINDD</sequence>
<keyword evidence="7 9" id="KW-0539">Nucleus</keyword>
<dbReference type="Proteomes" id="UP000027265">
    <property type="component" value="Unassembled WGS sequence"/>
</dbReference>
<dbReference type="OrthoDB" id="272392at2759"/>
<name>A0A067QAS2_9AGAM</name>
<evidence type="ECO:0000256" key="8">
    <source>
        <dbReference type="ARBA" id="ARBA00025127"/>
    </source>
</evidence>
<feature type="region of interest" description="Disordered" evidence="10">
    <location>
        <begin position="198"/>
        <end position="218"/>
    </location>
</feature>